<evidence type="ECO:0000313" key="2">
    <source>
        <dbReference type="EMBL" id="HEH30990.1"/>
    </source>
</evidence>
<gene>
    <name evidence="2" type="ORF">ENP99_02605</name>
</gene>
<reference evidence="2" key="1">
    <citation type="journal article" date="2020" name="mSystems">
        <title>Genome- and Community-Level Interaction Insights into Carbon Utilization and Element Cycling Functions of Hydrothermarchaeota in Hydrothermal Sediment.</title>
        <authorList>
            <person name="Zhou Z."/>
            <person name="Liu Y."/>
            <person name="Xu W."/>
            <person name="Pan J."/>
            <person name="Luo Z.H."/>
            <person name="Li M."/>
        </authorList>
    </citation>
    <scope>NUCLEOTIDE SEQUENCE [LARGE SCALE GENOMIC DNA]</scope>
    <source>
        <strain evidence="2">SpSt-27</strain>
    </source>
</reference>
<accession>A0A7J2TAE5</accession>
<keyword evidence="1" id="KW-1133">Transmembrane helix</keyword>
<dbReference type="EMBL" id="DSLL01000020">
    <property type="protein sequence ID" value="HEH30990.1"/>
    <property type="molecule type" value="Genomic_DNA"/>
</dbReference>
<sequence>MRHCREIQKFKVVHIGRDYYVVLVNPSITLSIVAIAIVLVVLVYALKPCGVSIHLSPLTYAIGVNFDVPCPIESFDAVFSYTLKFHSLFTLLCVVTYMLSGISIIGTRYYDAPIWYVFHLRGLSVFKFVLNYVVNYAYGVAVTSIPYVVSSILGFGGLKGLLLIISIAIISCTIVAPYWERRESISVHLLIMLLIGVVIGVAFLTPLQQVFHFRGEYIELIVLLVSIPASLTTLRMWYTLKSL</sequence>
<feature type="transmembrane region" description="Helical" evidence="1">
    <location>
        <begin position="185"/>
        <end position="205"/>
    </location>
</feature>
<feature type="transmembrane region" description="Helical" evidence="1">
    <location>
        <begin position="136"/>
        <end position="154"/>
    </location>
</feature>
<feature type="transmembrane region" description="Helical" evidence="1">
    <location>
        <begin position="20"/>
        <end position="46"/>
    </location>
</feature>
<feature type="transmembrane region" description="Helical" evidence="1">
    <location>
        <begin position="161"/>
        <end position="179"/>
    </location>
</feature>
<organism evidence="2">
    <name type="scientific">Ignisphaera aggregans</name>
    <dbReference type="NCBI Taxonomy" id="334771"/>
    <lineage>
        <taxon>Archaea</taxon>
        <taxon>Thermoproteota</taxon>
        <taxon>Thermoprotei</taxon>
        <taxon>Desulfurococcales</taxon>
        <taxon>Desulfurococcaceae</taxon>
        <taxon>Ignisphaera</taxon>
    </lineage>
</organism>
<evidence type="ECO:0000256" key="1">
    <source>
        <dbReference type="SAM" id="Phobius"/>
    </source>
</evidence>
<feature type="transmembrane region" description="Helical" evidence="1">
    <location>
        <begin position="217"/>
        <end position="238"/>
    </location>
</feature>
<keyword evidence="1" id="KW-0812">Transmembrane</keyword>
<name>A0A7J2TAE5_9CREN</name>
<dbReference type="AlphaFoldDB" id="A0A7J2TAE5"/>
<protein>
    <submittedName>
        <fullName evidence="2">Uncharacterized protein</fullName>
    </submittedName>
</protein>
<feature type="transmembrane region" description="Helical" evidence="1">
    <location>
        <begin position="85"/>
        <end position="106"/>
    </location>
</feature>
<keyword evidence="1" id="KW-0472">Membrane</keyword>
<comment type="caution">
    <text evidence="2">The sequence shown here is derived from an EMBL/GenBank/DDBJ whole genome shotgun (WGS) entry which is preliminary data.</text>
</comment>
<proteinExistence type="predicted"/>